<feature type="transmembrane region" description="Helical" evidence="2">
    <location>
        <begin position="250"/>
        <end position="270"/>
    </location>
</feature>
<dbReference type="EMBL" id="JAAFZH010000003">
    <property type="protein sequence ID" value="NDU95234.1"/>
    <property type="molecule type" value="Genomic_DNA"/>
</dbReference>
<dbReference type="AlphaFoldDB" id="A0A6L9L440"/>
<dbReference type="RefSeq" id="WP_163946770.1">
    <property type="nucleotide sequence ID" value="NZ_JAAFZH010000003.1"/>
</dbReference>
<sequence length="307" mass="33831">MRLLLSFILCLYLYFPSFGQERVRNIRLRALDSANLEIRYDLVNARPGDSIYFDVRSRVRGSLQILPQFVRGDVGMRVVAGSDRRIIWNALGNGYPLNEEIQAIVRVKTGVTPTNTIASSPTPSQPDTGSDKPIRTESPQQTQPPLTNPYTPPTSTTPVDPALPFRDRYAGPAWALLSAVAPGVGNIFVQQPGPKIGLRPFIAVGCYGLLAYGIIERGKAQDAFAIYEQQKNATAAEPYYATANQHHHRYFLATRGALVVAAADVVLTFLKGLRNNQLKKEARRLQSVTVSPGLQSGQPTAVFRYSF</sequence>
<keyword evidence="4" id="KW-1185">Reference proteome</keyword>
<reference evidence="3 4" key="1">
    <citation type="submission" date="2020-02" db="EMBL/GenBank/DDBJ databases">
        <title>Draft genome sequence of two Spirosoma agri KCTC 52727 and Spirosoma terrae KCTC 52035.</title>
        <authorList>
            <person name="Rojas J."/>
            <person name="Ambika Manirajan B."/>
            <person name="Suarez C."/>
            <person name="Ratering S."/>
            <person name="Schnell S."/>
        </authorList>
    </citation>
    <scope>NUCLEOTIDE SEQUENCE [LARGE SCALE GENOMIC DNA]</scope>
    <source>
        <strain evidence="3 4">KCTC 52035</strain>
    </source>
</reference>
<evidence type="ECO:0000313" key="4">
    <source>
        <dbReference type="Proteomes" id="UP000474175"/>
    </source>
</evidence>
<gene>
    <name evidence="3" type="ORF">GK108_10160</name>
</gene>
<dbReference type="Proteomes" id="UP000474175">
    <property type="component" value="Unassembled WGS sequence"/>
</dbReference>
<evidence type="ECO:0000313" key="3">
    <source>
        <dbReference type="EMBL" id="NDU95234.1"/>
    </source>
</evidence>
<evidence type="ECO:0008006" key="5">
    <source>
        <dbReference type="Google" id="ProtNLM"/>
    </source>
</evidence>
<feature type="transmembrane region" description="Helical" evidence="2">
    <location>
        <begin position="196"/>
        <end position="215"/>
    </location>
</feature>
<feature type="region of interest" description="Disordered" evidence="1">
    <location>
        <begin position="113"/>
        <end position="163"/>
    </location>
</feature>
<evidence type="ECO:0000256" key="2">
    <source>
        <dbReference type="SAM" id="Phobius"/>
    </source>
</evidence>
<name>A0A6L9L440_9BACT</name>
<keyword evidence="2" id="KW-0812">Transmembrane</keyword>
<keyword evidence="2" id="KW-1133">Transmembrane helix</keyword>
<keyword evidence="2" id="KW-0472">Membrane</keyword>
<feature type="transmembrane region" description="Helical" evidence="2">
    <location>
        <begin position="169"/>
        <end position="189"/>
    </location>
</feature>
<comment type="caution">
    <text evidence="3">The sequence shown here is derived from an EMBL/GenBank/DDBJ whole genome shotgun (WGS) entry which is preliminary data.</text>
</comment>
<evidence type="ECO:0000256" key="1">
    <source>
        <dbReference type="SAM" id="MobiDB-lite"/>
    </source>
</evidence>
<accession>A0A6L9L440</accession>
<protein>
    <recommendedName>
        <fullName evidence="5">DUF5683 domain-containing protein</fullName>
    </recommendedName>
</protein>
<feature type="compositionally biased region" description="Polar residues" evidence="1">
    <location>
        <begin position="113"/>
        <end position="128"/>
    </location>
</feature>
<proteinExistence type="predicted"/>
<organism evidence="3 4">
    <name type="scientific">Spirosoma terrae</name>
    <dbReference type="NCBI Taxonomy" id="1968276"/>
    <lineage>
        <taxon>Bacteria</taxon>
        <taxon>Pseudomonadati</taxon>
        <taxon>Bacteroidota</taxon>
        <taxon>Cytophagia</taxon>
        <taxon>Cytophagales</taxon>
        <taxon>Cytophagaceae</taxon>
        <taxon>Spirosoma</taxon>
    </lineage>
</organism>